<dbReference type="InterPro" id="IPR024079">
    <property type="entry name" value="MetalloPept_cat_dom_sf"/>
</dbReference>
<keyword evidence="4" id="KW-0482">Metalloprotease</keyword>
<feature type="domain" description="Peptidase M12B" evidence="7">
    <location>
        <begin position="31"/>
        <end position="242"/>
    </location>
</feature>
<evidence type="ECO:0000256" key="2">
    <source>
        <dbReference type="ARBA" id="ARBA00022801"/>
    </source>
</evidence>
<organism evidence="8">
    <name type="scientific">Rhipicephalus appendiculatus</name>
    <name type="common">Brown ear tick</name>
    <dbReference type="NCBI Taxonomy" id="34631"/>
    <lineage>
        <taxon>Eukaryota</taxon>
        <taxon>Metazoa</taxon>
        <taxon>Ecdysozoa</taxon>
        <taxon>Arthropoda</taxon>
        <taxon>Chelicerata</taxon>
        <taxon>Arachnida</taxon>
        <taxon>Acari</taxon>
        <taxon>Parasitiformes</taxon>
        <taxon>Ixodida</taxon>
        <taxon>Ixodoidea</taxon>
        <taxon>Ixodidae</taxon>
        <taxon>Rhipicephalinae</taxon>
        <taxon>Rhipicephalus</taxon>
        <taxon>Rhipicephalus</taxon>
    </lineage>
</organism>
<evidence type="ECO:0000256" key="1">
    <source>
        <dbReference type="ARBA" id="ARBA00022670"/>
    </source>
</evidence>
<accession>A0A131Z1G5</accession>
<dbReference type="PANTHER" id="PTHR11905:SF159">
    <property type="entry name" value="ADAM METALLOPROTEASE"/>
    <property type="match status" value="1"/>
</dbReference>
<feature type="binding site" evidence="5">
    <location>
        <position position="179"/>
    </location>
    <ligand>
        <name>Zn(2+)</name>
        <dbReference type="ChEBI" id="CHEBI:29105"/>
        <note>catalytic</note>
    </ligand>
</feature>
<dbReference type="GO" id="GO:0006509">
    <property type="term" value="P:membrane protein ectodomain proteolysis"/>
    <property type="evidence" value="ECO:0007669"/>
    <property type="project" value="TreeGrafter"/>
</dbReference>
<evidence type="ECO:0000256" key="5">
    <source>
        <dbReference type="PROSITE-ProRule" id="PRU00276"/>
    </source>
</evidence>
<feature type="binding site" evidence="5">
    <location>
        <position position="189"/>
    </location>
    <ligand>
        <name>Zn(2+)</name>
        <dbReference type="ChEBI" id="CHEBI:29105"/>
        <note>catalytic</note>
    </ligand>
</feature>
<feature type="active site" evidence="5">
    <location>
        <position position="180"/>
    </location>
</feature>
<dbReference type="GO" id="GO:0046872">
    <property type="term" value="F:metal ion binding"/>
    <property type="evidence" value="ECO:0007669"/>
    <property type="project" value="UniProtKB-KW"/>
</dbReference>
<dbReference type="PANTHER" id="PTHR11905">
    <property type="entry name" value="ADAM A DISINTEGRIN AND METALLOPROTEASE DOMAIN"/>
    <property type="match status" value="1"/>
</dbReference>
<name>A0A131Z1G5_RHIAP</name>
<feature type="binding site" evidence="5">
    <location>
        <position position="183"/>
    </location>
    <ligand>
        <name>Zn(2+)</name>
        <dbReference type="ChEBI" id="CHEBI:29105"/>
        <note>catalytic</note>
    </ligand>
</feature>
<feature type="chain" id="PRO_5007286440" evidence="6">
    <location>
        <begin position="25"/>
        <end position="322"/>
    </location>
</feature>
<evidence type="ECO:0000256" key="3">
    <source>
        <dbReference type="ARBA" id="ARBA00022833"/>
    </source>
</evidence>
<sequence>MCYQWFLVFIPLKAFLICHFFVECARQPDGFTIEAYVVVDSVFHKHLRDKRNTVQQFVLELAAQVNEMLRQLPRPGSLVITGFHATGAGYDPYIKPKKGCNLICTTTSAQAFYYTLKTNINIVADVVLVFIGPNMYCYRGGRQVVVHGITAVGSACNRRNVVVITGNREFKSVVLTTAHELGHALGASHDGTGTSKGCSANERHIMAPSLGLERKSTFSSCSKRVIGRFLSTKAAGCLWSRRCPGALVQEDRQQKMRNDQCLRKVKETEDFLNATVMYGCILSCYVRLFATYEVTSFETSAPDWTSCKENQECKVCIKGLCV</sequence>
<comment type="caution">
    <text evidence="5">Lacks conserved residue(s) required for the propagation of feature annotation.</text>
</comment>
<keyword evidence="5" id="KW-0479">Metal-binding</keyword>
<evidence type="ECO:0000313" key="8">
    <source>
        <dbReference type="EMBL" id="JAP85269.1"/>
    </source>
</evidence>
<dbReference type="PROSITE" id="PS50215">
    <property type="entry name" value="ADAM_MEPRO"/>
    <property type="match status" value="1"/>
</dbReference>
<dbReference type="SUPFAM" id="SSF55486">
    <property type="entry name" value="Metalloproteases ('zincins'), catalytic domain"/>
    <property type="match status" value="1"/>
</dbReference>
<reference evidence="8" key="1">
    <citation type="journal article" date="2016" name="Ticks Tick Borne Dis.">
        <title>De novo assembly and annotation of the salivary gland transcriptome of Rhipicephalus appendiculatus male and female ticks during blood feeding.</title>
        <authorList>
            <person name="de Castro M.H."/>
            <person name="de Klerk D."/>
            <person name="Pienaar R."/>
            <person name="Latif A.A."/>
            <person name="Rees D.J."/>
            <person name="Mans B.J."/>
        </authorList>
    </citation>
    <scope>NUCLEOTIDE SEQUENCE</scope>
    <source>
        <tissue evidence="8">Salivary glands</tissue>
    </source>
</reference>
<dbReference type="GO" id="GO:0004222">
    <property type="term" value="F:metalloendopeptidase activity"/>
    <property type="evidence" value="ECO:0007669"/>
    <property type="project" value="InterPro"/>
</dbReference>
<dbReference type="EMBL" id="GEDV01003288">
    <property type="protein sequence ID" value="JAP85269.1"/>
    <property type="molecule type" value="Transcribed_RNA"/>
</dbReference>
<proteinExistence type="predicted"/>
<keyword evidence="2" id="KW-0378">Hydrolase</keyword>
<dbReference type="InterPro" id="IPR001590">
    <property type="entry name" value="Peptidase_M12B"/>
</dbReference>
<keyword evidence="1" id="KW-0645">Protease</keyword>
<dbReference type="Gene3D" id="3.40.390.10">
    <property type="entry name" value="Collagenase (Catalytic Domain)"/>
    <property type="match status" value="1"/>
</dbReference>
<dbReference type="Pfam" id="PF01421">
    <property type="entry name" value="Reprolysin"/>
    <property type="match status" value="1"/>
</dbReference>
<keyword evidence="3 5" id="KW-0862">Zinc</keyword>
<feature type="signal peptide" evidence="6">
    <location>
        <begin position="1"/>
        <end position="24"/>
    </location>
</feature>
<keyword evidence="6" id="KW-0732">Signal</keyword>
<evidence type="ECO:0000259" key="7">
    <source>
        <dbReference type="PROSITE" id="PS50215"/>
    </source>
</evidence>
<evidence type="ECO:0000256" key="4">
    <source>
        <dbReference type="ARBA" id="ARBA00023049"/>
    </source>
</evidence>
<evidence type="ECO:0000256" key="6">
    <source>
        <dbReference type="SAM" id="SignalP"/>
    </source>
</evidence>
<protein>
    <submittedName>
        <fullName evidence="8">Reprolysin</fullName>
    </submittedName>
</protein>
<dbReference type="AlphaFoldDB" id="A0A131Z1G5"/>